<organism evidence="1 2">
    <name type="scientific">Snodgrassella alvi</name>
    <dbReference type="NCBI Taxonomy" id="1196083"/>
    <lineage>
        <taxon>Bacteria</taxon>
        <taxon>Pseudomonadati</taxon>
        <taxon>Pseudomonadota</taxon>
        <taxon>Betaproteobacteria</taxon>
        <taxon>Neisseriales</taxon>
        <taxon>Neisseriaceae</taxon>
        <taxon>Snodgrassella</taxon>
    </lineage>
</organism>
<comment type="caution">
    <text evidence="1">The sequence shown here is derived from an EMBL/GenBank/DDBJ whole genome shotgun (WGS) entry which is preliminary data.</text>
</comment>
<reference evidence="1 2" key="1">
    <citation type="journal article" date="2017" name="MBio">
        <title>Type VI secretion-mediated competition in the bee gut microbiome.</title>
        <authorList>
            <person name="Steele M.I."/>
            <person name="Kwong W.K."/>
            <person name="Powell J.E."/>
            <person name="Whiteley M."/>
            <person name="Moran N.A."/>
        </authorList>
    </citation>
    <scope>NUCLEOTIDE SEQUENCE [LARGE SCALE GENOMIC DNA]</scope>
    <source>
        <strain evidence="1 2">PEB0171</strain>
    </source>
</reference>
<dbReference type="AlphaFoldDB" id="A0A2N9Y1R4"/>
<dbReference type="EMBL" id="MEIV01000075">
    <property type="protein sequence ID" value="PIT60674.1"/>
    <property type="molecule type" value="Genomic_DNA"/>
</dbReference>
<evidence type="ECO:0000313" key="2">
    <source>
        <dbReference type="Proteomes" id="UP000231094"/>
    </source>
</evidence>
<protein>
    <recommendedName>
        <fullName evidence="3">DKNYY family protein</fullName>
    </recommendedName>
</protein>
<evidence type="ECO:0008006" key="3">
    <source>
        <dbReference type="Google" id="ProtNLM"/>
    </source>
</evidence>
<name>A0A2N9Y1R4_9NEIS</name>
<proteinExistence type="predicted"/>
<dbReference type="Proteomes" id="UP000231094">
    <property type="component" value="Unassembled WGS sequence"/>
</dbReference>
<sequence length="519" mass="61432">MKYLIQQIILIIFYLVFIEFAQACYCFSNPHYYNLLVEEDGIYLQETVKDMNEISFVSQSKIRLEGFKNKDVRVISDDGSNTLVLSNAKYYFIPQSLESTKVNKFTPLFNENEVSKIVANHFFLVSDNWYYASYYAPRGETYKQKIPNLKGDLEIIVNFGEYKYLLKNDNYVYVYYRSDNKLEKISHQGNWEIITNFGSQALLKDDNAVYVFDNRRNKFEKIPHLTPSQTHLFQSLYFLDRNNRYYLYDDDTFYLINLAERFKYTDITNEFNLQGKYDGFTKAEMHTNESSDSMDTKDGLIWLRIGDSFTPVKATYLNAYKDLYVYHNKVYANNRDLYDFIRHETAPPDPCYGNSLYKDKSIDLSNVKNPRELHRPLFSVFSDNQQQYSLKEDPLRLEKKDPYAYPRLTTKDHIEIKEKQIFIDGQQLNTDEFQDTPIFLGSIAVIISQCNYRSSRDIMDYYYFFTDSKKVYAYINPKKNQKSKVLDNISPRNLKVNDYDTLKKLLNILVPPAKENDSF</sequence>
<evidence type="ECO:0000313" key="1">
    <source>
        <dbReference type="EMBL" id="PIT60674.1"/>
    </source>
</evidence>
<accession>A0A2N9Y1R4</accession>
<gene>
    <name evidence="1" type="ORF">BHC47_07965</name>
</gene>